<protein>
    <submittedName>
        <fullName evidence="2">Uncharacterized protein</fullName>
    </submittedName>
</protein>
<accession>A0A0F9L436</accession>
<keyword evidence="1" id="KW-1133">Transmembrane helix</keyword>
<keyword evidence="1" id="KW-0812">Transmembrane</keyword>
<sequence>MLLTLLIVLHFTDGILNDAKNYNMLVDRYNVHFGDKLYPFLLIEYSESARIENLVVDLITLIIIIYSFILLIMWFFYQEHITSKSGKKLITIS</sequence>
<evidence type="ECO:0000313" key="2">
    <source>
        <dbReference type="EMBL" id="KKM81901.1"/>
    </source>
</evidence>
<dbReference type="EMBL" id="LAZR01007945">
    <property type="protein sequence ID" value="KKM81901.1"/>
    <property type="molecule type" value="Genomic_DNA"/>
</dbReference>
<evidence type="ECO:0000256" key="1">
    <source>
        <dbReference type="SAM" id="Phobius"/>
    </source>
</evidence>
<dbReference type="AlphaFoldDB" id="A0A0F9L436"/>
<feature type="transmembrane region" description="Helical" evidence="1">
    <location>
        <begin position="54"/>
        <end position="77"/>
    </location>
</feature>
<comment type="caution">
    <text evidence="2">The sequence shown here is derived from an EMBL/GenBank/DDBJ whole genome shotgun (WGS) entry which is preliminary data.</text>
</comment>
<gene>
    <name evidence="2" type="ORF">LCGC14_1325090</name>
</gene>
<organism evidence="2">
    <name type="scientific">marine sediment metagenome</name>
    <dbReference type="NCBI Taxonomy" id="412755"/>
    <lineage>
        <taxon>unclassified sequences</taxon>
        <taxon>metagenomes</taxon>
        <taxon>ecological metagenomes</taxon>
    </lineage>
</organism>
<proteinExistence type="predicted"/>
<keyword evidence="1" id="KW-0472">Membrane</keyword>
<name>A0A0F9L436_9ZZZZ</name>
<reference evidence="2" key="1">
    <citation type="journal article" date="2015" name="Nature">
        <title>Complex archaea that bridge the gap between prokaryotes and eukaryotes.</title>
        <authorList>
            <person name="Spang A."/>
            <person name="Saw J.H."/>
            <person name="Jorgensen S.L."/>
            <person name="Zaremba-Niedzwiedzka K."/>
            <person name="Martijn J."/>
            <person name="Lind A.E."/>
            <person name="van Eijk R."/>
            <person name="Schleper C."/>
            <person name="Guy L."/>
            <person name="Ettema T.J."/>
        </authorList>
    </citation>
    <scope>NUCLEOTIDE SEQUENCE</scope>
</reference>